<evidence type="ECO:0000313" key="8">
    <source>
        <dbReference type="Proteomes" id="UP000322918"/>
    </source>
</evidence>
<dbReference type="GO" id="GO:0016020">
    <property type="term" value="C:membrane"/>
    <property type="evidence" value="ECO:0007669"/>
    <property type="project" value="UniProtKB-SubCell"/>
</dbReference>
<dbReference type="Proteomes" id="UP000322918">
    <property type="component" value="Unassembled WGS sequence"/>
</dbReference>
<comment type="subcellular location">
    <subcellularLocation>
        <location evidence="1">Membrane</location>
        <topology evidence="1">Multi-pass membrane protein</topology>
    </subcellularLocation>
</comment>
<dbReference type="GO" id="GO:0030416">
    <property type="term" value="P:methylamine metabolic process"/>
    <property type="evidence" value="ECO:0007669"/>
    <property type="project" value="InterPro"/>
</dbReference>
<dbReference type="EMBL" id="VWNE01000017">
    <property type="protein sequence ID" value="KAA8482410.1"/>
    <property type="molecule type" value="Genomic_DNA"/>
</dbReference>
<feature type="domain" description="Methylamine utilisation protein MauE" evidence="6">
    <location>
        <begin position="4"/>
        <end position="132"/>
    </location>
</feature>
<reference evidence="7 8" key="1">
    <citation type="submission" date="2019-09" db="EMBL/GenBank/DDBJ databases">
        <title>Pararcticibacter amylolyticus gen. nov., sp. nov., isolated from a rottenly hemp rope, and reclassification of Pedobacter tournemirensis as Pararcticibacter tournemirensis comb. nov.</title>
        <authorList>
            <person name="Cai Y."/>
        </authorList>
    </citation>
    <scope>NUCLEOTIDE SEQUENCE [LARGE SCALE GENOMIC DNA]</scope>
    <source>
        <strain evidence="7 8">TF5-37.2-LB10</strain>
    </source>
</reference>
<dbReference type="AlphaFoldDB" id="A0A5M9H745"/>
<name>A0A5M9H745_9SPHI</name>
<keyword evidence="2 5" id="KW-0812">Transmembrane</keyword>
<dbReference type="Pfam" id="PF07291">
    <property type="entry name" value="MauE"/>
    <property type="match status" value="1"/>
</dbReference>
<accession>A0A5M9H745</accession>
<keyword evidence="4 5" id="KW-0472">Membrane</keyword>
<evidence type="ECO:0000313" key="7">
    <source>
        <dbReference type="EMBL" id="KAA8482410.1"/>
    </source>
</evidence>
<evidence type="ECO:0000256" key="5">
    <source>
        <dbReference type="SAM" id="Phobius"/>
    </source>
</evidence>
<feature type="transmembrane region" description="Helical" evidence="5">
    <location>
        <begin position="49"/>
        <end position="67"/>
    </location>
</feature>
<dbReference type="InterPro" id="IPR009908">
    <property type="entry name" value="Methylamine_util_MauE"/>
</dbReference>
<evidence type="ECO:0000256" key="3">
    <source>
        <dbReference type="ARBA" id="ARBA00022989"/>
    </source>
</evidence>
<feature type="transmembrane region" description="Helical" evidence="5">
    <location>
        <begin position="117"/>
        <end position="136"/>
    </location>
</feature>
<dbReference type="RefSeq" id="WP_141815779.1">
    <property type="nucleotide sequence ID" value="NZ_VFPL01000001.1"/>
</dbReference>
<evidence type="ECO:0000256" key="4">
    <source>
        <dbReference type="ARBA" id="ARBA00023136"/>
    </source>
</evidence>
<evidence type="ECO:0000259" key="6">
    <source>
        <dbReference type="Pfam" id="PF07291"/>
    </source>
</evidence>
<comment type="caution">
    <text evidence="7">The sequence shown here is derived from an EMBL/GenBank/DDBJ whole genome shotgun (WGS) entry which is preliminary data.</text>
</comment>
<gene>
    <name evidence="7" type="ORF">F1649_11915</name>
</gene>
<keyword evidence="8" id="KW-1185">Reference proteome</keyword>
<protein>
    <recommendedName>
        <fullName evidence="6">Methylamine utilisation protein MauE domain-containing protein</fullName>
    </recommendedName>
</protein>
<evidence type="ECO:0000256" key="1">
    <source>
        <dbReference type="ARBA" id="ARBA00004141"/>
    </source>
</evidence>
<sequence length="168" mass="18952">MKIKQWILEISAYLAALLFLYTAASKLADLAKFQHQLNNQVFGNQYTPFLTYAIPLSELAVTILLVWPKIRVYGFAVFTCMMAAFTLYVALVTANYFDRIPCGCATAFEHLSWSWHLAINIFFTLLGGGGLILQLIENKTRVQAGASKYSLREDQEKAENLQKRVSTS</sequence>
<dbReference type="OrthoDB" id="673785at2"/>
<proteinExistence type="predicted"/>
<organism evidence="7 8">
    <name type="scientific">Arcticibacter tournemirensis</name>
    <dbReference type="NCBI Taxonomy" id="699437"/>
    <lineage>
        <taxon>Bacteria</taxon>
        <taxon>Pseudomonadati</taxon>
        <taxon>Bacteroidota</taxon>
        <taxon>Sphingobacteriia</taxon>
        <taxon>Sphingobacteriales</taxon>
        <taxon>Sphingobacteriaceae</taxon>
        <taxon>Arcticibacter</taxon>
    </lineage>
</organism>
<evidence type="ECO:0000256" key="2">
    <source>
        <dbReference type="ARBA" id="ARBA00022692"/>
    </source>
</evidence>
<keyword evidence="3 5" id="KW-1133">Transmembrane helix</keyword>
<feature type="transmembrane region" description="Helical" evidence="5">
    <location>
        <begin position="74"/>
        <end position="97"/>
    </location>
</feature>